<dbReference type="SUPFAM" id="SSF116734">
    <property type="entry name" value="DNA methylase specificity domain"/>
    <property type="match status" value="2"/>
</dbReference>
<keyword evidence="5" id="KW-0540">Nuclease</keyword>
<dbReference type="GO" id="GO:0003677">
    <property type="term" value="F:DNA binding"/>
    <property type="evidence" value="ECO:0007669"/>
    <property type="project" value="UniProtKB-KW"/>
</dbReference>
<protein>
    <submittedName>
        <fullName evidence="5">Restriction endonuclease</fullName>
    </submittedName>
</protein>
<keyword evidence="3" id="KW-0238">DNA-binding</keyword>
<dbReference type="GO" id="GO:0009307">
    <property type="term" value="P:DNA restriction-modification system"/>
    <property type="evidence" value="ECO:0007669"/>
    <property type="project" value="UniProtKB-KW"/>
</dbReference>
<comment type="caution">
    <text evidence="5">The sequence shown here is derived from an EMBL/GenBank/DDBJ whole genome shotgun (WGS) entry which is preliminary data.</text>
</comment>
<dbReference type="EMBL" id="BJWF01000026">
    <property type="protein sequence ID" value="GEL92555.1"/>
    <property type="molecule type" value="Genomic_DNA"/>
</dbReference>
<evidence type="ECO:0000256" key="1">
    <source>
        <dbReference type="ARBA" id="ARBA00010923"/>
    </source>
</evidence>
<dbReference type="InterPro" id="IPR000055">
    <property type="entry name" value="Restrct_endonuc_typeI_TRD"/>
</dbReference>
<name>A0A511J3J3_9ENTE</name>
<dbReference type="Pfam" id="PF01420">
    <property type="entry name" value="Methylase_S"/>
    <property type="match status" value="2"/>
</dbReference>
<evidence type="ECO:0000256" key="3">
    <source>
        <dbReference type="ARBA" id="ARBA00023125"/>
    </source>
</evidence>
<dbReference type="RefSeq" id="WP_010751689.1">
    <property type="nucleotide sequence ID" value="NZ_BJWF01000026.1"/>
</dbReference>
<feature type="domain" description="Type I restriction modification DNA specificity" evidence="4">
    <location>
        <begin position="70"/>
        <end position="204"/>
    </location>
</feature>
<comment type="similarity">
    <text evidence="1">Belongs to the type-I restriction system S methylase family.</text>
</comment>
<gene>
    <name evidence="5" type="primary">hsdS</name>
    <name evidence="5" type="ORF">EVI01_18920</name>
</gene>
<dbReference type="InterPro" id="IPR044946">
    <property type="entry name" value="Restrct_endonuc_typeI_TRD_sf"/>
</dbReference>
<keyword evidence="5" id="KW-0255">Endonuclease</keyword>
<keyword evidence="2" id="KW-0680">Restriction system</keyword>
<reference evidence="5 6" key="1">
    <citation type="submission" date="2019-07" db="EMBL/GenBank/DDBJ databases">
        <title>Whole genome shotgun sequence of Enterococcus villorum NBRC 100699.</title>
        <authorList>
            <person name="Hosoyama A."/>
            <person name="Uohara A."/>
            <person name="Ohji S."/>
            <person name="Ichikawa N."/>
        </authorList>
    </citation>
    <scope>NUCLEOTIDE SEQUENCE [LARGE SCALE GENOMIC DNA]</scope>
    <source>
        <strain evidence="5 6">NBRC 100699</strain>
    </source>
</reference>
<proteinExistence type="inferred from homology"/>
<evidence type="ECO:0000313" key="6">
    <source>
        <dbReference type="Proteomes" id="UP000321830"/>
    </source>
</evidence>
<accession>A0A511J3J3</accession>
<dbReference type="AlphaFoldDB" id="A0A511J3J3"/>
<evidence type="ECO:0000256" key="2">
    <source>
        <dbReference type="ARBA" id="ARBA00022747"/>
    </source>
</evidence>
<evidence type="ECO:0000259" key="4">
    <source>
        <dbReference type="Pfam" id="PF01420"/>
    </source>
</evidence>
<dbReference type="GO" id="GO:0004519">
    <property type="term" value="F:endonuclease activity"/>
    <property type="evidence" value="ECO:0007669"/>
    <property type="project" value="UniProtKB-KW"/>
</dbReference>
<dbReference type="PANTHER" id="PTHR30408:SF12">
    <property type="entry name" value="TYPE I RESTRICTION ENZYME MJAVIII SPECIFICITY SUBUNIT"/>
    <property type="match status" value="1"/>
</dbReference>
<keyword evidence="5" id="KW-0378">Hydrolase</keyword>
<evidence type="ECO:0000313" key="5">
    <source>
        <dbReference type="EMBL" id="GEL92555.1"/>
    </source>
</evidence>
<organism evidence="5 6">
    <name type="scientific">Enterococcus villorum</name>
    <dbReference type="NCBI Taxonomy" id="112904"/>
    <lineage>
        <taxon>Bacteria</taxon>
        <taxon>Bacillati</taxon>
        <taxon>Bacillota</taxon>
        <taxon>Bacilli</taxon>
        <taxon>Lactobacillales</taxon>
        <taxon>Enterococcaceae</taxon>
        <taxon>Enterococcus</taxon>
    </lineage>
</organism>
<dbReference type="InterPro" id="IPR052021">
    <property type="entry name" value="Type-I_RS_S_subunit"/>
</dbReference>
<dbReference type="Gene3D" id="3.90.220.20">
    <property type="entry name" value="DNA methylase specificity domains"/>
    <property type="match status" value="2"/>
</dbReference>
<feature type="domain" description="Type I restriction modification DNA specificity" evidence="4">
    <location>
        <begin position="253"/>
        <end position="407"/>
    </location>
</feature>
<sequence length="419" mass="48324">MTKKNNPEIRFPGFTEEWERRKLREFRYENDRYSFTGGPFGSDLKSSDYTDEGVRIIQLQNIGDGFFSDDYKIYTSEEKATSLSSNLIYPGEIIIAKMADPLARATIIPSFSDKYLMASDGIRLKVDEKKYNTYFVLTLINSNTFRKVALENSTGTTRKRIGLVTLGDLISYVPSIEEQNKIGQLFKNIDKTVAHHQRELDLLKETKKGFLQKMFPKEGEKVPEVRFPGFTEDWKQRKWFDTVNMSTDMVDPKTGKYDNLPHIGPGNIESFSGRILDNVKSVREDNLISGKFHFNSGDIIYGKINPQLAKYAYVNFEGLTSADTYVLKSHNGIAQDFLFVILQTKDFYKYSVSVSMRTGMPKINRDELKQYNYLAPSNINEQQKIGTFFKKLDDTITLHQRELDLLKETKKGFLQKLFV</sequence>
<dbReference type="PANTHER" id="PTHR30408">
    <property type="entry name" value="TYPE-1 RESTRICTION ENZYME ECOKI SPECIFICITY PROTEIN"/>
    <property type="match status" value="1"/>
</dbReference>
<dbReference type="Proteomes" id="UP000321830">
    <property type="component" value="Unassembled WGS sequence"/>
</dbReference>